<keyword evidence="1 3" id="KW-0547">Nucleotide-binding</keyword>
<feature type="compositionally biased region" description="Basic and acidic residues" evidence="4">
    <location>
        <begin position="528"/>
        <end position="579"/>
    </location>
</feature>
<evidence type="ECO:0000256" key="3">
    <source>
        <dbReference type="RuleBase" id="RU004560"/>
    </source>
</evidence>
<keyword evidence="6" id="KW-0132">Cell division</keyword>
<gene>
    <name evidence="6" type="primary">CDC3</name>
    <name evidence="6" type="ORF">CTA1_10947</name>
</gene>
<evidence type="ECO:0000313" key="6">
    <source>
        <dbReference type="EMBL" id="TKW55922.1"/>
    </source>
</evidence>
<dbReference type="PROSITE" id="PS51719">
    <property type="entry name" value="G_SEPTIN"/>
    <property type="match status" value="1"/>
</dbReference>
<feature type="compositionally biased region" description="Pro residues" evidence="4">
    <location>
        <begin position="147"/>
        <end position="161"/>
    </location>
</feature>
<dbReference type="InterPro" id="IPR016491">
    <property type="entry name" value="Septin"/>
</dbReference>
<proteinExistence type="inferred from homology"/>
<keyword evidence="6" id="KW-0131">Cell cycle</keyword>
<organism evidence="6 7">
    <name type="scientific">Colletotrichum tanaceti</name>
    <dbReference type="NCBI Taxonomy" id="1306861"/>
    <lineage>
        <taxon>Eukaryota</taxon>
        <taxon>Fungi</taxon>
        <taxon>Dikarya</taxon>
        <taxon>Ascomycota</taxon>
        <taxon>Pezizomycotina</taxon>
        <taxon>Sordariomycetes</taxon>
        <taxon>Hypocreomycetidae</taxon>
        <taxon>Glomerellales</taxon>
        <taxon>Glomerellaceae</taxon>
        <taxon>Colletotrichum</taxon>
        <taxon>Colletotrichum destructivum species complex</taxon>
    </lineage>
</organism>
<evidence type="ECO:0000256" key="2">
    <source>
        <dbReference type="ARBA" id="ARBA00023134"/>
    </source>
</evidence>
<dbReference type="EMBL" id="PJEX01000083">
    <property type="protein sequence ID" value="TKW55922.1"/>
    <property type="molecule type" value="Genomic_DNA"/>
</dbReference>
<comment type="caution">
    <text evidence="6">The sequence shown here is derived from an EMBL/GenBank/DDBJ whole genome shotgun (WGS) entry which is preliminary data.</text>
</comment>
<evidence type="ECO:0000256" key="4">
    <source>
        <dbReference type="SAM" id="MobiDB-lite"/>
    </source>
</evidence>
<dbReference type="GO" id="GO:0032156">
    <property type="term" value="C:septin cytoskeleton"/>
    <property type="evidence" value="ECO:0007669"/>
    <property type="project" value="UniProtKB-ARBA"/>
</dbReference>
<dbReference type="SUPFAM" id="SSF52540">
    <property type="entry name" value="P-loop containing nucleoside triphosphate hydrolases"/>
    <property type="match status" value="1"/>
</dbReference>
<dbReference type="InterPro" id="IPR030379">
    <property type="entry name" value="G_SEPTIN_dom"/>
</dbReference>
<dbReference type="FunFam" id="3.40.50.300:FF:000196">
    <property type="entry name" value="Cell division control 3"/>
    <property type="match status" value="1"/>
</dbReference>
<dbReference type="STRING" id="1306861.A0A4U6XK39"/>
<dbReference type="PANTHER" id="PTHR18884">
    <property type="entry name" value="SEPTIN"/>
    <property type="match status" value="1"/>
</dbReference>
<sequence>MDQHSTASAMVLKLVEHVRARTRSVQLDKSTACDSSRRYSSLPGTVDIVVHKAKGNSRSTSEAFSDSTVTVRRYKSMLDVDDAPKIGPNKPISYEDLYQNTQHSTPPPIKHRRSESSQKPQVANQPAMVDMALPTAPPASSEGSPATSPPPSRAPTSPPAEEPASDPYQAGGASSAPSSDLRNIVRRKLTGYVGFANLPNQWHRKSVRKGFNFNVMVVGESGLGKSTLVNTLFNTSLYPPKERKGPSLDILPKTVQIQSISADIEEAGVRLRLTVVDTPGFGDFVNNDESWRPIVDNIEQRYDAYLDAENKVNRMNIVDNRIHACVFFIQPTGHSLKPLEIEVMRRLHTKVNLIPVIAKADTLTDEEIANFKSRILSDIKYHDIQIFEGPRYELDDEETIAENNEIMSKVPFAVVGATNEITNADGRKVRGRSYPWGVIEVDNEEHCDFVKLRQMLIRTHMEELKEHTNNSLYENYRTDKLIGMGVSQDPSVFKEVNPAVKQEEERALHEQKLAKMEAEMKMVFQQKVAEKESKLKQSEEELYSRHREMKEQLERQRMELEEKKQRVESGRPIEKEGKRKGFSLR</sequence>
<dbReference type="Gene3D" id="3.40.50.300">
    <property type="entry name" value="P-loop containing nucleotide triphosphate hydrolases"/>
    <property type="match status" value="1"/>
</dbReference>
<protein>
    <submittedName>
        <fullName evidence="6">Cell division control protein 3</fullName>
    </submittedName>
</protein>
<reference evidence="6 7" key="1">
    <citation type="journal article" date="2019" name="PLoS ONE">
        <title>Comparative genome analysis indicates high evolutionary potential of pathogenicity genes in Colletotrichum tanaceti.</title>
        <authorList>
            <person name="Lelwala R.V."/>
            <person name="Korhonen P.K."/>
            <person name="Young N.D."/>
            <person name="Scott J.B."/>
            <person name="Ades P.A."/>
            <person name="Gasser R.B."/>
            <person name="Taylor P.W.J."/>
        </authorList>
    </citation>
    <scope>NUCLEOTIDE SEQUENCE [LARGE SCALE GENOMIC DNA]</scope>
    <source>
        <strain evidence="6">BRIP57314</strain>
    </source>
</reference>
<dbReference type="Proteomes" id="UP000310108">
    <property type="component" value="Unassembled WGS sequence"/>
</dbReference>
<evidence type="ECO:0000256" key="1">
    <source>
        <dbReference type="ARBA" id="ARBA00022741"/>
    </source>
</evidence>
<dbReference type="GO" id="GO:0005938">
    <property type="term" value="C:cell cortex"/>
    <property type="evidence" value="ECO:0007669"/>
    <property type="project" value="UniProtKB-ARBA"/>
</dbReference>
<dbReference type="Pfam" id="PF00735">
    <property type="entry name" value="Septin"/>
    <property type="match status" value="1"/>
</dbReference>
<dbReference type="InterPro" id="IPR027417">
    <property type="entry name" value="P-loop_NTPase"/>
</dbReference>
<feature type="region of interest" description="Disordered" evidence="4">
    <location>
        <begin position="99"/>
        <end position="182"/>
    </location>
</feature>
<dbReference type="GO" id="GO:0051301">
    <property type="term" value="P:cell division"/>
    <property type="evidence" value="ECO:0007669"/>
    <property type="project" value="UniProtKB-KW"/>
</dbReference>
<dbReference type="AlphaFoldDB" id="A0A4U6XK39"/>
<evidence type="ECO:0000313" key="7">
    <source>
        <dbReference type="Proteomes" id="UP000310108"/>
    </source>
</evidence>
<dbReference type="CDD" id="cd01850">
    <property type="entry name" value="CDC_Septin"/>
    <property type="match status" value="1"/>
</dbReference>
<name>A0A4U6XK39_9PEZI</name>
<evidence type="ECO:0000259" key="5">
    <source>
        <dbReference type="PROSITE" id="PS51719"/>
    </source>
</evidence>
<dbReference type="GO" id="GO:0005525">
    <property type="term" value="F:GTP binding"/>
    <property type="evidence" value="ECO:0007669"/>
    <property type="project" value="UniProtKB-KW"/>
</dbReference>
<keyword evidence="7" id="KW-1185">Reference proteome</keyword>
<feature type="domain" description="Septin-type G" evidence="5">
    <location>
        <begin position="209"/>
        <end position="483"/>
    </location>
</feature>
<feature type="region of interest" description="Disordered" evidence="4">
    <location>
        <begin position="528"/>
        <end position="585"/>
    </location>
</feature>
<accession>A0A4U6XK39</accession>
<keyword evidence="2 3" id="KW-0342">GTP-binding</keyword>
<comment type="similarity">
    <text evidence="3">Belongs to the TRAFAC class TrmE-Era-EngA-EngB-Septin-like GTPase superfamily. Septin GTPase family.</text>
</comment>